<dbReference type="GO" id="GO:0016020">
    <property type="term" value="C:membrane"/>
    <property type="evidence" value="ECO:0007669"/>
    <property type="project" value="GOC"/>
</dbReference>
<feature type="non-terminal residue" evidence="3">
    <location>
        <position position="43"/>
    </location>
</feature>
<dbReference type="Proteomes" id="UP000265520">
    <property type="component" value="Unassembled WGS sequence"/>
</dbReference>
<evidence type="ECO:0000313" key="4">
    <source>
        <dbReference type="Proteomes" id="UP000265520"/>
    </source>
</evidence>
<dbReference type="EMBL" id="LXQA010145970">
    <property type="protein sequence ID" value="MCI25225.1"/>
    <property type="molecule type" value="Genomic_DNA"/>
</dbReference>
<comment type="similarity">
    <text evidence="1">Belongs to the protein kinase superfamily. ADCK protein kinase family.</text>
</comment>
<dbReference type="GO" id="GO:1901031">
    <property type="term" value="P:regulation of response to reactive oxygen species"/>
    <property type="evidence" value="ECO:0007669"/>
    <property type="project" value="TreeGrafter"/>
</dbReference>
<dbReference type="InterPro" id="IPR004147">
    <property type="entry name" value="ABC1_dom"/>
</dbReference>
<evidence type="ECO:0000256" key="1">
    <source>
        <dbReference type="ARBA" id="ARBA00009670"/>
    </source>
</evidence>
<dbReference type="PANTHER" id="PTHR10566">
    <property type="entry name" value="CHAPERONE-ACTIVITY OF BC1 COMPLEX CABC1 -RELATED"/>
    <property type="match status" value="1"/>
</dbReference>
<dbReference type="InterPro" id="IPR050154">
    <property type="entry name" value="UbiB_kinase"/>
</dbReference>
<comment type="caution">
    <text evidence="3">The sequence shown here is derived from an EMBL/GenBank/DDBJ whole genome shotgun (WGS) entry which is preliminary data.</text>
</comment>
<dbReference type="Pfam" id="PF03109">
    <property type="entry name" value="ABC1"/>
    <property type="match status" value="1"/>
</dbReference>
<proteinExistence type="inferred from homology"/>
<evidence type="ECO:0000313" key="3">
    <source>
        <dbReference type="EMBL" id="MCI25225.1"/>
    </source>
</evidence>
<evidence type="ECO:0000259" key="2">
    <source>
        <dbReference type="Pfam" id="PF03109"/>
    </source>
</evidence>
<accession>A0A392QPM8</accession>
<keyword evidence="4" id="KW-1185">Reference proteome</keyword>
<reference evidence="3 4" key="1">
    <citation type="journal article" date="2018" name="Front. Plant Sci.">
        <title>Red Clover (Trifolium pratense) and Zigzag Clover (T. medium) - A Picture of Genomic Similarities and Differences.</title>
        <authorList>
            <person name="Dluhosova J."/>
            <person name="Istvanek J."/>
            <person name="Nedelnik J."/>
            <person name="Repkova J."/>
        </authorList>
    </citation>
    <scope>NUCLEOTIDE SEQUENCE [LARGE SCALE GENOMIC DNA]</scope>
    <source>
        <strain evidence="4">cv. 10/8</strain>
        <tissue evidence="3">Leaf</tissue>
    </source>
</reference>
<sequence>MDYVKVPSIFWDYTTPQILTMEYVPGIKINKIQALDQLGVDRK</sequence>
<protein>
    <submittedName>
        <fullName evidence="3">ABC transporter-like protein</fullName>
    </submittedName>
</protein>
<dbReference type="AlphaFoldDB" id="A0A392QPM8"/>
<feature type="domain" description="ABC1 atypical kinase-like" evidence="2">
    <location>
        <begin position="2"/>
        <end position="43"/>
    </location>
</feature>
<dbReference type="GO" id="GO:0046467">
    <property type="term" value="P:membrane lipid biosynthetic process"/>
    <property type="evidence" value="ECO:0007669"/>
    <property type="project" value="TreeGrafter"/>
</dbReference>
<organism evidence="3 4">
    <name type="scientific">Trifolium medium</name>
    <dbReference type="NCBI Taxonomy" id="97028"/>
    <lineage>
        <taxon>Eukaryota</taxon>
        <taxon>Viridiplantae</taxon>
        <taxon>Streptophyta</taxon>
        <taxon>Embryophyta</taxon>
        <taxon>Tracheophyta</taxon>
        <taxon>Spermatophyta</taxon>
        <taxon>Magnoliopsida</taxon>
        <taxon>eudicotyledons</taxon>
        <taxon>Gunneridae</taxon>
        <taxon>Pentapetalae</taxon>
        <taxon>rosids</taxon>
        <taxon>fabids</taxon>
        <taxon>Fabales</taxon>
        <taxon>Fabaceae</taxon>
        <taxon>Papilionoideae</taxon>
        <taxon>50 kb inversion clade</taxon>
        <taxon>NPAAA clade</taxon>
        <taxon>Hologalegina</taxon>
        <taxon>IRL clade</taxon>
        <taxon>Trifolieae</taxon>
        <taxon>Trifolium</taxon>
    </lineage>
</organism>
<name>A0A392QPM8_9FABA</name>
<dbReference type="PANTHER" id="PTHR10566:SF115">
    <property type="entry name" value="PROTEIN ACTIVITY OF BC1 COMPLEX KINASE 8, CHLOROPLASTIC"/>
    <property type="match status" value="1"/>
</dbReference>